<keyword evidence="3" id="KW-0745">Spermidine biosynthesis</keyword>
<dbReference type="PANTHER" id="PTHR43295:SF1">
    <property type="entry name" value="ARGININE DECARBOXYLASE 1, CHLOROPLASTIC-RELATED"/>
    <property type="match status" value="1"/>
</dbReference>
<evidence type="ECO:0000313" key="4">
    <source>
        <dbReference type="EnsemblPlants" id="AET5Gv20931100.5"/>
    </source>
</evidence>
<accession>A0A453LWI6</accession>
<proteinExistence type="inferred from homology"/>
<comment type="pathway">
    <text evidence="3">Amine and polyamine biosynthesis; agmatine biosynthesis; agmatine from L-arginine: step 1/1.</text>
</comment>
<dbReference type="Gramene" id="AET5Gv20931100.5">
    <property type="protein sequence ID" value="AET5Gv20931100.5"/>
    <property type="gene ID" value="AET5Gv20931100"/>
</dbReference>
<reference evidence="4" key="4">
    <citation type="submission" date="2019-03" db="UniProtKB">
        <authorList>
            <consortium name="EnsemblPlants"/>
        </authorList>
    </citation>
    <scope>IDENTIFICATION</scope>
</reference>
<dbReference type="GO" id="GO:0008792">
    <property type="term" value="F:arginine decarboxylase activity"/>
    <property type="evidence" value="ECO:0007669"/>
    <property type="project" value="UniProtKB-EC"/>
</dbReference>
<reference evidence="5" key="2">
    <citation type="journal article" date="2017" name="Nat. Plants">
        <title>The Aegilops tauschii genome reveals multiple impacts of transposons.</title>
        <authorList>
            <person name="Zhao G."/>
            <person name="Zou C."/>
            <person name="Li K."/>
            <person name="Wang K."/>
            <person name="Li T."/>
            <person name="Gao L."/>
            <person name="Zhang X."/>
            <person name="Wang H."/>
            <person name="Yang Z."/>
            <person name="Liu X."/>
            <person name="Jiang W."/>
            <person name="Mao L."/>
            <person name="Kong X."/>
            <person name="Jiao Y."/>
            <person name="Jia J."/>
        </authorList>
    </citation>
    <scope>NUCLEOTIDE SEQUENCE [LARGE SCALE GENOMIC DNA]</scope>
    <source>
        <strain evidence="5">cv. AL8/78</strain>
    </source>
</reference>
<protein>
    <recommendedName>
        <fullName evidence="3">Arginine decarboxylase</fullName>
        <ecNumber evidence="3">4.1.1.19</ecNumber>
    </recommendedName>
</protein>
<comment type="catalytic activity">
    <reaction evidence="3">
        <text>L-arginine + H(+) = agmatine + CO2</text>
        <dbReference type="Rhea" id="RHEA:17641"/>
        <dbReference type="ChEBI" id="CHEBI:15378"/>
        <dbReference type="ChEBI" id="CHEBI:16526"/>
        <dbReference type="ChEBI" id="CHEBI:32682"/>
        <dbReference type="ChEBI" id="CHEBI:58145"/>
        <dbReference type="EC" id="4.1.1.19"/>
    </reaction>
</comment>
<dbReference type="UniPathway" id="UPA00186">
    <property type="reaction ID" value="UER00284"/>
</dbReference>
<dbReference type="InterPro" id="IPR002985">
    <property type="entry name" value="Arg_decrbxlase"/>
</dbReference>
<keyword evidence="3" id="KW-0460">Magnesium</keyword>
<evidence type="ECO:0000256" key="1">
    <source>
        <dbReference type="ARBA" id="ARBA00001933"/>
    </source>
</evidence>
<dbReference type="PRINTS" id="PR01180">
    <property type="entry name" value="ARGDCRBXLASE"/>
</dbReference>
<comment type="similarity">
    <text evidence="3">Belongs to the Orn/Lys/Arg decarboxylase class-II family. SpeA subfamily.</text>
</comment>
<dbReference type="EC" id="4.1.1.19" evidence="3"/>
<keyword evidence="2 3" id="KW-0663">Pyridoxal phosphate</keyword>
<name>A0A453LWI6_AEGTS</name>
<keyword evidence="5" id="KW-1185">Reference proteome</keyword>
<keyword evidence="3" id="KW-0456">Lyase</keyword>
<sequence length="153" mass="16830">MWAIEQLFPIIPIQRLQERPAVDGVLSDLTCDSDGKVDQFIGGRSSLPLHELPTHGTRGYYLGMFLGGAYQEALGGLHNLFGGPSVVRVSQSDGPHCERGFMVWSREDKSISCRNVRDHPILRVDSGKQQGVFCKSARADRSSQLASCDWPGT</sequence>
<dbReference type="InterPro" id="IPR009006">
    <property type="entry name" value="Ala_racemase/Decarboxylase_C"/>
</dbReference>
<dbReference type="Gene3D" id="2.40.37.10">
    <property type="entry name" value="Lyase, Ornithine Decarboxylase, Chain A, domain 1"/>
    <property type="match status" value="1"/>
</dbReference>
<reference evidence="4" key="3">
    <citation type="journal article" date="2017" name="Nature">
        <title>Genome sequence of the progenitor of the wheat D genome Aegilops tauschii.</title>
        <authorList>
            <person name="Luo M.C."/>
            <person name="Gu Y.Q."/>
            <person name="Puiu D."/>
            <person name="Wang H."/>
            <person name="Twardziok S.O."/>
            <person name="Deal K.R."/>
            <person name="Huo N."/>
            <person name="Zhu T."/>
            <person name="Wang L."/>
            <person name="Wang Y."/>
            <person name="McGuire P.E."/>
            <person name="Liu S."/>
            <person name="Long H."/>
            <person name="Ramasamy R.K."/>
            <person name="Rodriguez J.C."/>
            <person name="Van S.L."/>
            <person name="Yuan L."/>
            <person name="Wang Z."/>
            <person name="Xia Z."/>
            <person name="Xiao L."/>
            <person name="Anderson O.D."/>
            <person name="Ouyang S."/>
            <person name="Liang Y."/>
            <person name="Zimin A.V."/>
            <person name="Pertea G."/>
            <person name="Qi P."/>
            <person name="Bennetzen J.L."/>
            <person name="Dai X."/>
            <person name="Dawson M.W."/>
            <person name="Muller H.G."/>
            <person name="Kugler K."/>
            <person name="Rivarola-Duarte L."/>
            <person name="Spannagl M."/>
            <person name="Mayer K.F.X."/>
            <person name="Lu F.H."/>
            <person name="Bevan M.W."/>
            <person name="Leroy P."/>
            <person name="Li P."/>
            <person name="You F.M."/>
            <person name="Sun Q."/>
            <person name="Liu Z."/>
            <person name="Lyons E."/>
            <person name="Wicker T."/>
            <person name="Salzberg S.L."/>
            <person name="Devos K.M."/>
            <person name="Dvorak J."/>
        </authorList>
    </citation>
    <scope>NUCLEOTIDE SEQUENCE [LARGE SCALE GENOMIC DNA]</scope>
    <source>
        <strain evidence="4">cv. AL8/78</strain>
    </source>
</reference>
<dbReference type="PANTHER" id="PTHR43295">
    <property type="entry name" value="ARGININE DECARBOXYLASE"/>
    <property type="match status" value="1"/>
</dbReference>
<evidence type="ECO:0000313" key="5">
    <source>
        <dbReference type="Proteomes" id="UP000015105"/>
    </source>
</evidence>
<comment type="cofactor">
    <cofactor evidence="3">
        <name>Mg(2+)</name>
        <dbReference type="ChEBI" id="CHEBI:18420"/>
    </cofactor>
</comment>
<dbReference type="EnsemblPlants" id="AET5Gv20931100.5">
    <property type="protein sequence ID" value="AET5Gv20931100.5"/>
    <property type="gene ID" value="AET5Gv20931100"/>
</dbReference>
<reference evidence="4" key="5">
    <citation type="journal article" date="2021" name="G3 (Bethesda)">
        <title>Aegilops tauschii genome assembly Aet v5.0 features greater sequence contiguity and improved annotation.</title>
        <authorList>
            <person name="Wang L."/>
            <person name="Zhu T."/>
            <person name="Rodriguez J.C."/>
            <person name="Deal K.R."/>
            <person name="Dubcovsky J."/>
            <person name="McGuire P.E."/>
            <person name="Lux T."/>
            <person name="Spannagl M."/>
            <person name="Mayer K.F.X."/>
            <person name="Baldrich P."/>
            <person name="Meyers B.C."/>
            <person name="Huo N."/>
            <person name="Gu Y.Q."/>
            <person name="Zhou H."/>
            <person name="Devos K.M."/>
            <person name="Bennetzen J.L."/>
            <person name="Unver T."/>
            <person name="Budak H."/>
            <person name="Gulick P.J."/>
            <person name="Galiba G."/>
            <person name="Kalapos B."/>
            <person name="Nelson D.R."/>
            <person name="Li P."/>
            <person name="You F.M."/>
            <person name="Luo M.C."/>
            <person name="Dvorak J."/>
        </authorList>
    </citation>
    <scope>NUCLEOTIDE SEQUENCE [LARGE SCALE GENOMIC DNA]</scope>
    <source>
        <strain evidence="4">cv. AL8/78</strain>
    </source>
</reference>
<comment type="cofactor">
    <cofactor evidence="1 3">
        <name>pyridoxal 5'-phosphate</name>
        <dbReference type="ChEBI" id="CHEBI:597326"/>
    </cofactor>
</comment>
<keyword evidence="3" id="KW-0210">Decarboxylase</keyword>
<evidence type="ECO:0000256" key="2">
    <source>
        <dbReference type="ARBA" id="ARBA00022898"/>
    </source>
</evidence>
<dbReference type="AlphaFoldDB" id="A0A453LWI6"/>
<dbReference type="Proteomes" id="UP000015105">
    <property type="component" value="Chromosome 5D"/>
</dbReference>
<dbReference type="GO" id="GO:0008295">
    <property type="term" value="P:spermidine biosynthetic process"/>
    <property type="evidence" value="ECO:0007669"/>
    <property type="project" value="UniProtKB-KW"/>
</dbReference>
<organism evidence="4 5">
    <name type="scientific">Aegilops tauschii subsp. strangulata</name>
    <name type="common">Goatgrass</name>
    <dbReference type="NCBI Taxonomy" id="200361"/>
    <lineage>
        <taxon>Eukaryota</taxon>
        <taxon>Viridiplantae</taxon>
        <taxon>Streptophyta</taxon>
        <taxon>Embryophyta</taxon>
        <taxon>Tracheophyta</taxon>
        <taxon>Spermatophyta</taxon>
        <taxon>Magnoliopsida</taxon>
        <taxon>Liliopsida</taxon>
        <taxon>Poales</taxon>
        <taxon>Poaceae</taxon>
        <taxon>BOP clade</taxon>
        <taxon>Pooideae</taxon>
        <taxon>Triticodae</taxon>
        <taxon>Triticeae</taxon>
        <taxon>Triticinae</taxon>
        <taxon>Aegilops</taxon>
    </lineage>
</organism>
<reference evidence="5" key="1">
    <citation type="journal article" date="2014" name="Science">
        <title>Ancient hybridizations among the ancestral genomes of bread wheat.</title>
        <authorList>
            <consortium name="International Wheat Genome Sequencing Consortium,"/>
            <person name="Marcussen T."/>
            <person name="Sandve S.R."/>
            <person name="Heier L."/>
            <person name="Spannagl M."/>
            <person name="Pfeifer M."/>
            <person name="Jakobsen K.S."/>
            <person name="Wulff B.B."/>
            <person name="Steuernagel B."/>
            <person name="Mayer K.F."/>
            <person name="Olsen O.A."/>
        </authorList>
    </citation>
    <scope>NUCLEOTIDE SEQUENCE [LARGE SCALE GENOMIC DNA]</scope>
    <source>
        <strain evidence="5">cv. AL8/78</strain>
    </source>
</reference>
<dbReference type="GO" id="GO:0006527">
    <property type="term" value="P:L-arginine catabolic process"/>
    <property type="evidence" value="ECO:0007669"/>
    <property type="project" value="InterPro"/>
</dbReference>
<evidence type="ECO:0000256" key="3">
    <source>
        <dbReference type="RuleBase" id="RU003740"/>
    </source>
</evidence>